<dbReference type="GO" id="GO:0006865">
    <property type="term" value="P:amino acid transport"/>
    <property type="evidence" value="ECO:0007669"/>
    <property type="project" value="UniProtKB-KW"/>
</dbReference>
<reference evidence="12 13" key="2">
    <citation type="journal article" date="2012" name="Stand. Genomic Sci.">
        <title>Complete genome sequence of the termite hindgut bacterium Spirochaeta coccoides type strain (SPN1(T)), reclassification in the genus Sphaerochaeta as Sphaerochaeta coccoides comb. nov. and emendations of the family Spirochaetaceae and the genus Sphaerochaeta.</title>
        <authorList>
            <person name="Abt B."/>
            <person name="Han C."/>
            <person name="Scheuner C."/>
            <person name="Lu M."/>
            <person name="Lapidus A."/>
            <person name="Nolan M."/>
            <person name="Lucas S."/>
            <person name="Hammon N."/>
            <person name="Deshpande S."/>
            <person name="Cheng J.F."/>
            <person name="Tapia R."/>
            <person name="Goodwin L.A."/>
            <person name="Pitluck S."/>
            <person name="Liolios K."/>
            <person name="Pagani I."/>
            <person name="Ivanova N."/>
            <person name="Mavromatis K."/>
            <person name="Mikhailova N."/>
            <person name="Huntemann M."/>
            <person name="Pati A."/>
            <person name="Chen A."/>
            <person name="Palaniappan K."/>
            <person name="Land M."/>
            <person name="Hauser L."/>
            <person name="Brambilla E.M."/>
            <person name="Rohde M."/>
            <person name="Spring S."/>
            <person name="Gronow S."/>
            <person name="Goker M."/>
            <person name="Woyke T."/>
            <person name="Bristow J."/>
            <person name="Eisen J.A."/>
            <person name="Markowitz V."/>
            <person name="Hugenholtz P."/>
            <person name="Kyrpides N.C."/>
            <person name="Klenk H.P."/>
            <person name="Detter J.C."/>
        </authorList>
    </citation>
    <scope>NUCLEOTIDE SEQUENCE [LARGE SCALE GENOMIC DNA]</scope>
    <source>
        <strain evidence="13">ATCC BAA-1237 / DSM 17374 / SPN1</strain>
    </source>
</reference>
<keyword evidence="4 10" id="KW-0813">Transport</keyword>
<keyword evidence="5" id="KW-1003">Cell membrane</keyword>
<evidence type="ECO:0000256" key="5">
    <source>
        <dbReference type="ARBA" id="ARBA00022475"/>
    </source>
</evidence>
<evidence type="ECO:0000313" key="12">
    <source>
        <dbReference type="EMBL" id="AEC02611.1"/>
    </source>
</evidence>
<dbReference type="Gene3D" id="1.10.3720.10">
    <property type="entry name" value="MetI-like"/>
    <property type="match status" value="1"/>
</dbReference>
<gene>
    <name evidence="12" type="ordered locus">Spico_1407</name>
</gene>
<comment type="similarity">
    <text evidence="3">Belongs to the binding-protein-dependent transport system permease family. HisMQ subfamily.</text>
</comment>
<dbReference type="PROSITE" id="PS50928">
    <property type="entry name" value="ABC_TM1"/>
    <property type="match status" value="1"/>
</dbReference>
<evidence type="ECO:0000256" key="4">
    <source>
        <dbReference type="ARBA" id="ARBA00022448"/>
    </source>
</evidence>
<dbReference type="GO" id="GO:0043190">
    <property type="term" value="C:ATP-binding cassette (ABC) transporter complex"/>
    <property type="evidence" value="ECO:0007669"/>
    <property type="project" value="InterPro"/>
</dbReference>
<feature type="domain" description="ABC transmembrane type-1" evidence="11">
    <location>
        <begin position="21"/>
        <end position="209"/>
    </location>
</feature>
<dbReference type="KEGG" id="scc:Spico_1407"/>
<reference evidence="13" key="1">
    <citation type="submission" date="2011-04" db="EMBL/GenBank/DDBJ databases">
        <title>The complete genome of Spirochaeta coccoides DSM 17374.</title>
        <authorList>
            <person name="Lucas S."/>
            <person name="Copeland A."/>
            <person name="Lapidus A."/>
            <person name="Bruce D."/>
            <person name="Goodwin L."/>
            <person name="Pitluck S."/>
            <person name="Peters L."/>
            <person name="Kyrpides N."/>
            <person name="Mavromatis K."/>
            <person name="Pagani I."/>
            <person name="Ivanova N."/>
            <person name="Ovchinnikova G."/>
            <person name="Lu M."/>
            <person name="Detter J.C."/>
            <person name="Tapia R."/>
            <person name="Han C."/>
            <person name="Land M."/>
            <person name="Hauser L."/>
            <person name="Markowitz V."/>
            <person name="Cheng J.-F."/>
            <person name="Hugenholtz P."/>
            <person name="Woyke T."/>
            <person name="Wu D."/>
            <person name="Spring S."/>
            <person name="Schroeder M."/>
            <person name="Brambilla E."/>
            <person name="Klenk H.-P."/>
            <person name="Eisen J.A."/>
        </authorList>
    </citation>
    <scope>NUCLEOTIDE SEQUENCE [LARGE SCALE GENOMIC DNA]</scope>
    <source>
        <strain evidence="13">ATCC BAA-1237 / DSM 17374 / SPN1</strain>
    </source>
</reference>
<dbReference type="SUPFAM" id="SSF161098">
    <property type="entry name" value="MetI-like"/>
    <property type="match status" value="1"/>
</dbReference>
<feature type="transmembrane region" description="Helical" evidence="10">
    <location>
        <begin position="83"/>
        <end position="109"/>
    </location>
</feature>
<dbReference type="eggNOG" id="COG0765">
    <property type="taxonomic scope" value="Bacteria"/>
</dbReference>
<evidence type="ECO:0000256" key="3">
    <source>
        <dbReference type="ARBA" id="ARBA00010072"/>
    </source>
</evidence>
<organism evidence="12 13">
    <name type="scientific">Parasphaerochaeta coccoides (strain ATCC BAA-1237 / DSM 17374 / SPN1)</name>
    <name type="common">Sphaerochaeta coccoides</name>
    <dbReference type="NCBI Taxonomy" id="760011"/>
    <lineage>
        <taxon>Bacteria</taxon>
        <taxon>Pseudomonadati</taxon>
        <taxon>Spirochaetota</taxon>
        <taxon>Spirochaetia</taxon>
        <taxon>Spirochaetales</taxon>
        <taxon>Sphaerochaetaceae</taxon>
        <taxon>Parasphaerochaeta</taxon>
    </lineage>
</organism>
<dbReference type="AlphaFoldDB" id="F4GI13"/>
<keyword evidence="9 10" id="KW-0472">Membrane</keyword>
<evidence type="ECO:0000256" key="1">
    <source>
        <dbReference type="ARBA" id="ARBA00003159"/>
    </source>
</evidence>
<protein>
    <submittedName>
        <fullName evidence="12">Amino acid ABC transporter membrane protein 1, PAAT family</fullName>
    </submittedName>
</protein>
<evidence type="ECO:0000256" key="7">
    <source>
        <dbReference type="ARBA" id="ARBA00022970"/>
    </source>
</evidence>
<comment type="subcellular location">
    <subcellularLocation>
        <location evidence="2">Cell inner membrane</location>
        <topology evidence="2">Multi-pass membrane protein</topology>
    </subcellularLocation>
    <subcellularLocation>
        <location evidence="10">Cell membrane</location>
        <topology evidence="10">Multi-pass membrane protein</topology>
    </subcellularLocation>
</comment>
<dbReference type="InterPro" id="IPR010065">
    <property type="entry name" value="AA_ABC_transptr_permease_3TM"/>
</dbReference>
<name>F4GI13_PARC1</name>
<feature type="transmembrane region" description="Helical" evidence="10">
    <location>
        <begin position="57"/>
        <end position="77"/>
    </location>
</feature>
<dbReference type="HOGENOM" id="CLU_019602_1_0_12"/>
<evidence type="ECO:0000313" key="13">
    <source>
        <dbReference type="Proteomes" id="UP000007939"/>
    </source>
</evidence>
<keyword evidence="8 10" id="KW-1133">Transmembrane helix</keyword>
<feature type="transmembrane region" description="Helical" evidence="10">
    <location>
        <begin position="20"/>
        <end position="45"/>
    </location>
</feature>
<dbReference type="OrthoDB" id="9787841at2"/>
<keyword evidence="6 10" id="KW-0812">Transmembrane</keyword>
<dbReference type="STRING" id="760011.Spico_1407"/>
<evidence type="ECO:0000256" key="6">
    <source>
        <dbReference type="ARBA" id="ARBA00022692"/>
    </source>
</evidence>
<feature type="transmembrane region" description="Helical" evidence="10">
    <location>
        <begin position="186"/>
        <end position="210"/>
    </location>
</feature>
<evidence type="ECO:0000256" key="8">
    <source>
        <dbReference type="ARBA" id="ARBA00022989"/>
    </source>
</evidence>
<evidence type="ECO:0000256" key="9">
    <source>
        <dbReference type="ARBA" id="ARBA00023136"/>
    </source>
</evidence>
<dbReference type="PANTHER" id="PTHR30614">
    <property type="entry name" value="MEMBRANE COMPONENT OF AMINO ACID ABC TRANSPORTER"/>
    <property type="match status" value="1"/>
</dbReference>
<dbReference type="Pfam" id="PF00528">
    <property type="entry name" value="BPD_transp_1"/>
    <property type="match status" value="1"/>
</dbReference>
<dbReference type="NCBIfam" id="TIGR01726">
    <property type="entry name" value="HEQRo_perm_3TM"/>
    <property type="match status" value="1"/>
</dbReference>
<dbReference type="CDD" id="cd06261">
    <property type="entry name" value="TM_PBP2"/>
    <property type="match status" value="1"/>
</dbReference>
<keyword evidence="7" id="KW-0029">Amino-acid transport</keyword>
<comment type="function">
    <text evidence="1">Part of the binding-protein-dependent transport system for glutamine; probably responsible for the translocation of the substrate across the membrane.</text>
</comment>
<sequence length="221" mass="23799">MFAWFKWEALFRNFDVFLEGLWVTVSVSLTALVATLAISLVVGLARTSGSRRSSRIAGAYMSFFQNTPLVVQVLFLYNALPRIGIMLSSFAVGSIGLALYTGAFGGAVVEAAIRAVPKGQTEAALSQGFSHLQSMVMVIIPQAMRIALPPMANQLVNLIKNSSIMAMVAGGDLMYRSDSWASGNLYYGPSFIVTGLLYLALCLPLSLIVARFERMQKGGVA</sequence>
<dbReference type="RefSeq" id="WP_013740006.1">
    <property type="nucleotide sequence ID" value="NC_015436.1"/>
</dbReference>
<keyword evidence="13" id="KW-1185">Reference proteome</keyword>
<dbReference type="InterPro" id="IPR000515">
    <property type="entry name" value="MetI-like"/>
</dbReference>
<dbReference type="InterPro" id="IPR035906">
    <property type="entry name" value="MetI-like_sf"/>
</dbReference>
<evidence type="ECO:0000256" key="10">
    <source>
        <dbReference type="RuleBase" id="RU363032"/>
    </source>
</evidence>
<accession>F4GI13</accession>
<dbReference type="EMBL" id="CP002659">
    <property type="protein sequence ID" value="AEC02611.1"/>
    <property type="molecule type" value="Genomic_DNA"/>
</dbReference>
<proteinExistence type="inferred from homology"/>
<dbReference type="GO" id="GO:0022857">
    <property type="term" value="F:transmembrane transporter activity"/>
    <property type="evidence" value="ECO:0007669"/>
    <property type="project" value="InterPro"/>
</dbReference>
<dbReference type="InterPro" id="IPR043429">
    <property type="entry name" value="ArtM/GltK/GlnP/TcyL/YhdX-like"/>
</dbReference>
<dbReference type="Proteomes" id="UP000007939">
    <property type="component" value="Chromosome"/>
</dbReference>
<evidence type="ECO:0000256" key="2">
    <source>
        <dbReference type="ARBA" id="ARBA00004429"/>
    </source>
</evidence>
<evidence type="ECO:0000259" key="11">
    <source>
        <dbReference type="PROSITE" id="PS50928"/>
    </source>
</evidence>
<dbReference type="PANTHER" id="PTHR30614:SF20">
    <property type="entry name" value="GLUTAMINE TRANSPORT SYSTEM PERMEASE PROTEIN GLNP"/>
    <property type="match status" value="1"/>
</dbReference>